<name>A0A1Q2MIL2_9BACT</name>
<organism evidence="1 2">
    <name type="scientific">Limihaloglobus sulfuriphilus</name>
    <dbReference type="NCBI Taxonomy" id="1851148"/>
    <lineage>
        <taxon>Bacteria</taxon>
        <taxon>Pseudomonadati</taxon>
        <taxon>Planctomycetota</taxon>
        <taxon>Phycisphaerae</taxon>
        <taxon>Sedimentisphaerales</taxon>
        <taxon>Sedimentisphaeraceae</taxon>
        <taxon>Limihaloglobus</taxon>
    </lineage>
</organism>
<reference evidence="2" key="1">
    <citation type="submission" date="2017-02" db="EMBL/GenBank/DDBJ databases">
        <title>Comparative genomics and description of representatives of a novel lineage of planctomycetes thriving in anoxic sediments.</title>
        <authorList>
            <person name="Spring S."/>
            <person name="Bunk B."/>
            <person name="Sproer C."/>
        </authorList>
    </citation>
    <scope>NUCLEOTIDE SEQUENCE [LARGE SCALE GENOMIC DNA]</scope>
    <source>
        <strain evidence="2">SM-Chi-D1</strain>
    </source>
</reference>
<dbReference type="InterPro" id="IPR008769">
    <property type="entry name" value="PhaF_PhaI"/>
</dbReference>
<dbReference type="KEGG" id="pbas:SMSP2_02741"/>
<dbReference type="PANTHER" id="PTHR38664:SF1">
    <property type="entry name" value="SLR0058 PROTEIN"/>
    <property type="match status" value="1"/>
</dbReference>
<sequence>MFETLDKLAMAGIGALTMTREKAEKIFEESVKRGEVARDARSGFVKDIMDSAENARKDLEKLISNEIKKTINSMDIATKEDISRIEDKIDKALKGK</sequence>
<dbReference type="STRING" id="1851148.SMSP2_02741"/>
<accession>A0A1Q2MIL2</accession>
<dbReference type="EMBL" id="CP019646">
    <property type="protein sequence ID" value="AQQ72358.1"/>
    <property type="molecule type" value="Genomic_DNA"/>
</dbReference>
<dbReference type="OrthoDB" id="198919at2"/>
<protein>
    <submittedName>
        <fullName evidence="1">Poly(Hydroxyalkanoate) granule-associated protein</fullName>
    </submittedName>
</protein>
<evidence type="ECO:0000313" key="1">
    <source>
        <dbReference type="EMBL" id="AQQ72358.1"/>
    </source>
</evidence>
<dbReference type="AlphaFoldDB" id="A0A1Q2MIL2"/>
<evidence type="ECO:0000313" key="2">
    <source>
        <dbReference type="Proteomes" id="UP000188181"/>
    </source>
</evidence>
<dbReference type="Proteomes" id="UP000188181">
    <property type="component" value="Chromosome"/>
</dbReference>
<dbReference type="PANTHER" id="PTHR38664">
    <property type="entry name" value="SLR0058 PROTEIN"/>
    <property type="match status" value="1"/>
</dbReference>
<keyword evidence="2" id="KW-1185">Reference proteome</keyword>
<gene>
    <name evidence="1" type="ORF">SMSP2_02741</name>
</gene>
<proteinExistence type="predicted"/>
<dbReference type="RefSeq" id="WP_146684559.1">
    <property type="nucleotide sequence ID" value="NZ_CP019646.1"/>
</dbReference>